<dbReference type="EC" id="3.2.1.-" evidence="3"/>
<proteinExistence type="predicted"/>
<keyword evidence="4" id="KW-1185">Reference proteome</keyword>
<feature type="domain" description="Gfo/Idh/MocA-like oxidoreductase N-terminal" evidence="1">
    <location>
        <begin position="45"/>
        <end position="170"/>
    </location>
</feature>
<keyword evidence="3" id="KW-0378">Hydrolase</keyword>
<dbReference type="AlphaFoldDB" id="A0A1G4G636"/>
<gene>
    <name evidence="3" type="ORF">ING2E5A_1130</name>
</gene>
<dbReference type="SUPFAM" id="SSF55347">
    <property type="entry name" value="Glyceraldehyde-3-phosphate dehydrogenase-like, C-terminal domain"/>
    <property type="match status" value="1"/>
</dbReference>
<dbReference type="InterPro" id="IPR036291">
    <property type="entry name" value="NAD(P)-bd_dom_sf"/>
</dbReference>
<dbReference type="EMBL" id="LT608328">
    <property type="protein sequence ID" value="SCM56977.1"/>
    <property type="molecule type" value="Genomic_DNA"/>
</dbReference>
<dbReference type="PANTHER" id="PTHR43818:SF5">
    <property type="entry name" value="OXIDOREDUCTASE FAMILY PROTEIN"/>
    <property type="match status" value="1"/>
</dbReference>
<dbReference type="Pfam" id="PF01408">
    <property type="entry name" value="GFO_IDH_MocA"/>
    <property type="match status" value="1"/>
</dbReference>
<dbReference type="SUPFAM" id="SSF51735">
    <property type="entry name" value="NAD(P)-binding Rossmann-fold domains"/>
    <property type="match status" value="1"/>
</dbReference>
<dbReference type="PANTHER" id="PTHR43818">
    <property type="entry name" value="BCDNA.GH03377"/>
    <property type="match status" value="1"/>
</dbReference>
<dbReference type="KEGG" id="pmuc:ING2E5A_1130"/>
<dbReference type="InterPro" id="IPR050463">
    <property type="entry name" value="Gfo/Idh/MocA_oxidrdct_glycsds"/>
</dbReference>
<dbReference type="RefSeq" id="WP_071136529.1">
    <property type="nucleotide sequence ID" value="NZ_DUQN01000061.1"/>
</dbReference>
<evidence type="ECO:0000313" key="4">
    <source>
        <dbReference type="Proteomes" id="UP000178485"/>
    </source>
</evidence>
<evidence type="ECO:0000313" key="3">
    <source>
        <dbReference type="EMBL" id="SCM56977.1"/>
    </source>
</evidence>
<dbReference type="Proteomes" id="UP000178485">
    <property type="component" value="Chromosome i"/>
</dbReference>
<evidence type="ECO:0000259" key="1">
    <source>
        <dbReference type="Pfam" id="PF01408"/>
    </source>
</evidence>
<name>A0A1G4G636_9BACT</name>
<accession>A0A1G4G636</accession>
<sequence length="451" mass="50763">MNTRREFIKRVAIGTAVVSTGKIGGVLPGFSASSYRNIPGANERIRIAGIGVNARGDALAKGFANEKERGCVVTDICDVDSRAVEKAIKSVLDTAGNRPRGHEDLRKMLESNDFDAVFIATPDHWHAPAALMAMKAGKHVYLEKPTSHNPAENQLLIDAEKRYGRVVQVGNQRRSWPNVVHAMKEIEEGIIGEVYYGKSWYYNKRPSIGRGNVTAPPDWLNWDLWQGPAPRVAYRDNIVHYNWHWRWHWGTGEALNNGMHFVDLLRWGMKLDYPVSVDSSGSRYHYRDDWETPDTQLVTFSFGDGRVMTWESQSCISSLIHGHGSGVTLYGSRGSLTIGGGNEYQVYDIDNKLVKKVDSNLVFEAGNLVNPTQSLDAYHFQNFFNAIRKGEKLNSPLTEACKSTQLVQLANIAHRVGRRINVDPDSGRIVKDRIAAKLWKREYEKGWEPKL</sequence>
<reference evidence="3 4" key="1">
    <citation type="submission" date="2016-08" db="EMBL/GenBank/DDBJ databases">
        <authorList>
            <person name="Seilhamer J.J."/>
        </authorList>
    </citation>
    <scope>NUCLEOTIDE SEQUENCE [LARGE SCALE GENOMIC DNA]</scope>
    <source>
        <strain evidence="3">ING2-E5A</strain>
    </source>
</reference>
<evidence type="ECO:0000259" key="2">
    <source>
        <dbReference type="Pfam" id="PF02894"/>
    </source>
</evidence>
<protein>
    <submittedName>
        <fullName evidence="3">Glycosyl hydrolase family 109 protein</fullName>
        <ecNumber evidence="3">3.2.1.-</ecNumber>
    </submittedName>
</protein>
<keyword evidence="3" id="KW-0326">Glycosidase</keyword>
<dbReference type="GO" id="GO:0000166">
    <property type="term" value="F:nucleotide binding"/>
    <property type="evidence" value="ECO:0007669"/>
    <property type="project" value="InterPro"/>
</dbReference>
<dbReference type="Gene3D" id="3.40.50.720">
    <property type="entry name" value="NAD(P)-binding Rossmann-like Domain"/>
    <property type="match status" value="1"/>
</dbReference>
<dbReference type="Pfam" id="PF02894">
    <property type="entry name" value="GFO_IDH_MocA_C"/>
    <property type="match status" value="1"/>
</dbReference>
<dbReference type="STRING" id="1642646.ING2E5A_1130"/>
<dbReference type="InterPro" id="IPR004104">
    <property type="entry name" value="Gfo/Idh/MocA-like_OxRdtase_C"/>
</dbReference>
<dbReference type="InterPro" id="IPR000683">
    <property type="entry name" value="Gfo/Idh/MocA-like_OxRdtase_N"/>
</dbReference>
<dbReference type="InterPro" id="IPR006311">
    <property type="entry name" value="TAT_signal"/>
</dbReference>
<dbReference type="GO" id="GO:0016798">
    <property type="term" value="F:hydrolase activity, acting on glycosyl bonds"/>
    <property type="evidence" value="ECO:0007669"/>
    <property type="project" value="UniProtKB-KW"/>
</dbReference>
<organism evidence="3 4">
    <name type="scientific">Petrimonas mucosa</name>
    <dbReference type="NCBI Taxonomy" id="1642646"/>
    <lineage>
        <taxon>Bacteria</taxon>
        <taxon>Pseudomonadati</taxon>
        <taxon>Bacteroidota</taxon>
        <taxon>Bacteroidia</taxon>
        <taxon>Bacteroidales</taxon>
        <taxon>Dysgonomonadaceae</taxon>
        <taxon>Petrimonas</taxon>
    </lineage>
</organism>
<feature type="domain" description="Gfo/Idh/MocA-like oxidoreductase C-terminal" evidence="2">
    <location>
        <begin position="236"/>
        <end position="421"/>
    </location>
</feature>
<dbReference type="Gene3D" id="3.30.360.10">
    <property type="entry name" value="Dihydrodipicolinate Reductase, domain 2"/>
    <property type="match status" value="1"/>
</dbReference>
<dbReference type="PROSITE" id="PS51318">
    <property type="entry name" value="TAT"/>
    <property type="match status" value="1"/>
</dbReference>